<gene>
    <name evidence="3" type="ORF">F0Q34_15760</name>
</gene>
<dbReference type="OrthoDB" id="7743310at2"/>
<keyword evidence="1" id="KW-1133">Transmembrane helix</keyword>
<proteinExistence type="predicted"/>
<dbReference type="InterPro" id="IPR037185">
    <property type="entry name" value="EmrE-like"/>
</dbReference>
<comment type="caution">
    <text evidence="3">The sequence shown here is derived from an EMBL/GenBank/DDBJ whole genome shotgun (WGS) entry which is preliminary data.</text>
</comment>
<feature type="transmembrane region" description="Helical" evidence="1">
    <location>
        <begin position="280"/>
        <end position="301"/>
    </location>
</feature>
<feature type="domain" description="EamA" evidence="2">
    <location>
        <begin position="21"/>
        <end position="150"/>
    </location>
</feature>
<dbReference type="EMBL" id="VUKA01000009">
    <property type="protein sequence ID" value="KAA2212278.1"/>
    <property type="molecule type" value="Genomic_DNA"/>
</dbReference>
<feature type="transmembrane region" description="Helical" evidence="1">
    <location>
        <begin position="189"/>
        <end position="211"/>
    </location>
</feature>
<dbReference type="GO" id="GO:0016020">
    <property type="term" value="C:membrane"/>
    <property type="evidence" value="ECO:0007669"/>
    <property type="project" value="InterPro"/>
</dbReference>
<feature type="domain" description="EamA" evidence="2">
    <location>
        <begin position="163"/>
        <end position="295"/>
    </location>
</feature>
<dbReference type="InterPro" id="IPR000620">
    <property type="entry name" value="EamA_dom"/>
</dbReference>
<feature type="transmembrane region" description="Helical" evidence="1">
    <location>
        <begin position="256"/>
        <end position="274"/>
    </location>
</feature>
<keyword evidence="1" id="KW-0812">Transmembrane</keyword>
<feature type="transmembrane region" description="Helical" evidence="1">
    <location>
        <begin position="82"/>
        <end position="100"/>
    </location>
</feature>
<accession>A0A5B2TEG9</accession>
<feature type="transmembrane region" description="Helical" evidence="1">
    <location>
        <begin position="20"/>
        <end position="42"/>
    </location>
</feature>
<dbReference type="Proteomes" id="UP000322110">
    <property type="component" value="Unassembled WGS sequence"/>
</dbReference>
<evidence type="ECO:0000313" key="4">
    <source>
        <dbReference type="Proteomes" id="UP000322110"/>
    </source>
</evidence>
<feature type="transmembrane region" description="Helical" evidence="1">
    <location>
        <begin position="54"/>
        <end position="73"/>
    </location>
</feature>
<dbReference type="AlphaFoldDB" id="A0A5B2TEG9"/>
<dbReference type="SUPFAM" id="SSF103481">
    <property type="entry name" value="Multidrug resistance efflux transporter EmrE"/>
    <property type="match status" value="1"/>
</dbReference>
<feature type="transmembrane region" description="Helical" evidence="1">
    <location>
        <begin position="161"/>
        <end position="182"/>
    </location>
</feature>
<dbReference type="PANTHER" id="PTHR22911:SF137">
    <property type="entry name" value="SOLUTE CARRIER FAMILY 35 MEMBER G2-RELATED"/>
    <property type="match status" value="1"/>
</dbReference>
<dbReference type="RefSeq" id="WP_149813198.1">
    <property type="nucleotide sequence ID" value="NZ_VUKA01000009.1"/>
</dbReference>
<reference evidence="3 4" key="1">
    <citation type="journal article" date="2015" name="Int. J. Syst. Evol. Microbiol.">
        <title>Roseomonas oryzae sp. nov., isolated from paddy rhizosphere soil.</title>
        <authorList>
            <person name="Ramaprasad E.V."/>
            <person name="Sasikala Ch."/>
            <person name="Ramana Ch.V."/>
        </authorList>
    </citation>
    <scope>NUCLEOTIDE SEQUENCE [LARGE SCALE GENOMIC DNA]</scope>
    <source>
        <strain evidence="3 4">KCTC 42542</strain>
    </source>
</reference>
<keyword evidence="1" id="KW-0472">Membrane</keyword>
<dbReference type="PANTHER" id="PTHR22911">
    <property type="entry name" value="ACYL-MALONYL CONDENSING ENZYME-RELATED"/>
    <property type="match status" value="1"/>
</dbReference>
<feature type="transmembrane region" description="Helical" evidence="1">
    <location>
        <begin position="223"/>
        <end position="244"/>
    </location>
</feature>
<protein>
    <submittedName>
        <fullName evidence="3">DMT family transporter</fullName>
    </submittedName>
</protein>
<feature type="transmembrane region" description="Helical" evidence="1">
    <location>
        <begin position="106"/>
        <end position="128"/>
    </location>
</feature>
<evidence type="ECO:0000259" key="2">
    <source>
        <dbReference type="Pfam" id="PF00892"/>
    </source>
</evidence>
<sequence length="315" mass="32722">MPTESSPAAAAFNPARERLVGLACAIAVVAIWTGFSLSSRFATHQALTPWDVAALRYLGSFPLGLALGAWTGWPRLPVGRSLGLMATAAFGFPLCAYAGFQLAPAAHGVVFLTGTLPFMAALLGLLFLREPFPPRRWISLGIVALGILLLAAGSVEAAPGAWRGDLLFLLGSLSWAGFTVMLRLWQVPAAAATVVLAVYPPLLYLPVWWLALPSSMAAASTGAILHQLIYQGVLAMVVAGFLFARAVNALGSAQTTTITALTPAMVTLAAGPVLGEWLGWGGMLGALLVSLGMAFGVAAPWRRVPAVVDAPAPRG</sequence>
<name>A0A5B2TEG9_9PROT</name>
<feature type="transmembrane region" description="Helical" evidence="1">
    <location>
        <begin position="137"/>
        <end position="155"/>
    </location>
</feature>
<organism evidence="3 4">
    <name type="scientific">Teichococcus oryzae</name>
    <dbReference type="NCBI Taxonomy" id="1608942"/>
    <lineage>
        <taxon>Bacteria</taxon>
        <taxon>Pseudomonadati</taxon>
        <taxon>Pseudomonadota</taxon>
        <taxon>Alphaproteobacteria</taxon>
        <taxon>Acetobacterales</taxon>
        <taxon>Roseomonadaceae</taxon>
        <taxon>Roseomonas</taxon>
    </lineage>
</organism>
<evidence type="ECO:0000313" key="3">
    <source>
        <dbReference type="EMBL" id="KAA2212278.1"/>
    </source>
</evidence>
<evidence type="ECO:0000256" key="1">
    <source>
        <dbReference type="SAM" id="Phobius"/>
    </source>
</evidence>
<dbReference type="Pfam" id="PF00892">
    <property type="entry name" value="EamA"/>
    <property type="match status" value="2"/>
</dbReference>
<keyword evidence="4" id="KW-1185">Reference proteome</keyword>